<feature type="transmembrane region" description="Helical" evidence="7">
    <location>
        <begin position="105"/>
        <end position="125"/>
    </location>
</feature>
<feature type="region of interest" description="Disordered" evidence="6">
    <location>
        <begin position="34"/>
        <end position="61"/>
    </location>
</feature>
<evidence type="ECO:0000256" key="7">
    <source>
        <dbReference type="SAM" id="Phobius"/>
    </source>
</evidence>
<feature type="transmembrane region" description="Helical" evidence="7">
    <location>
        <begin position="137"/>
        <end position="158"/>
    </location>
</feature>
<organism evidence="9 10">
    <name type="scientific">Homarus americanus</name>
    <name type="common">American lobster</name>
    <dbReference type="NCBI Taxonomy" id="6706"/>
    <lineage>
        <taxon>Eukaryota</taxon>
        <taxon>Metazoa</taxon>
        <taxon>Ecdysozoa</taxon>
        <taxon>Arthropoda</taxon>
        <taxon>Crustacea</taxon>
        <taxon>Multicrustacea</taxon>
        <taxon>Malacostraca</taxon>
        <taxon>Eumalacostraca</taxon>
        <taxon>Eucarida</taxon>
        <taxon>Decapoda</taxon>
        <taxon>Pleocyemata</taxon>
        <taxon>Astacidea</taxon>
        <taxon>Nephropoidea</taxon>
        <taxon>Nephropidae</taxon>
        <taxon>Homarus</taxon>
    </lineage>
</organism>
<dbReference type="GO" id="GO:0005765">
    <property type="term" value="C:lysosomal membrane"/>
    <property type="evidence" value="ECO:0007669"/>
    <property type="project" value="TreeGrafter"/>
</dbReference>
<keyword evidence="10" id="KW-1185">Reference proteome</keyword>
<evidence type="ECO:0000313" key="10">
    <source>
        <dbReference type="Proteomes" id="UP000747542"/>
    </source>
</evidence>
<feature type="transmembrane region" description="Helical" evidence="7">
    <location>
        <begin position="418"/>
        <end position="436"/>
    </location>
</feature>
<evidence type="ECO:0000256" key="1">
    <source>
        <dbReference type="ARBA" id="ARBA00004127"/>
    </source>
</evidence>
<feature type="transmembrane region" description="Helical" evidence="7">
    <location>
        <begin position="574"/>
        <end position="595"/>
    </location>
</feature>
<dbReference type="Pfam" id="PF07690">
    <property type="entry name" value="MFS_1"/>
    <property type="match status" value="1"/>
</dbReference>
<proteinExistence type="predicted"/>
<dbReference type="PANTHER" id="PTHR23510">
    <property type="entry name" value="INNER MEMBRANE TRANSPORT PROTEIN YAJR"/>
    <property type="match status" value="1"/>
</dbReference>
<protein>
    <submittedName>
        <fullName evidence="9">Major facilitator superfamily domain-containing protein 8-like 1</fullName>
    </submittedName>
</protein>
<dbReference type="InterPro" id="IPR051068">
    <property type="entry name" value="MFS_Domain-Containing_Protein"/>
</dbReference>
<evidence type="ECO:0000256" key="3">
    <source>
        <dbReference type="ARBA" id="ARBA00022692"/>
    </source>
</evidence>
<accession>A0A8J5JRR1</accession>
<keyword evidence="3 7" id="KW-0812">Transmembrane</keyword>
<name>A0A8J5JRR1_HOMAM</name>
<evidence type="ECO:0000256" key="6">
    <source>
        <dbReference type="SAM" id="MobiDB-lite"/>
    </source>
</evidence>
<dbReference type="PANTHER" id="PTHR23510:SF3">
    <property type="entry name" value="MAJOR FACILITATOR SUPERFAMILY DOMAIN-CONTAINING PROTEIN 8"/>
    <property type="match status" value="1"/>
</dbReference>
<feature type="transmembrane region" description="Helical" evidence="7">
    <location>
        <begin position="245"/>
        <end position="263"/>
    </location>
</feature>
<dbReference type="InterPro" id="IPR036259">
    <property type="entry name" value="MFS_trans_sf"/>
</dbReference>
<evidence type="ECO:0000313" key="9">
    <source>
        <dbReference type="EMBL" id="KAG7160540.1"/>
    </source>
</evidence>
<feature type="transmembrane region" description="Helical" evidence="7">
    <location>
        <begin position="511"/>
        <end position="533"/>
    </location>
</feature>
<dbReference type="GO" id="GO:0022857">
    <property type="term" value="F:transmembrane transporter activity"/>
    <property type="evidence" value="ECO:0007669"/>
    <property type="project" value="InterPro"/>
</dbReference>
<feature type="transmembrane region" description="Helical" evidence="7">
    <location>
        <begin position="386"/>
        <end position="411"/>
    </location>
</feature>
<feature type="transmembrane region" description="Helical" evidence="7">
    <location>
        <begin position="203"/>
        <end position="225"/>
    </location>
</feature>
<evidence type="ECO:0000259" key="8">
    <source>
        <dbReference type="PROSITE" id="PS50850"/>
    </source>
</evidence>
<keyword evidence="4 7" id="KW-1133">Transmembrane helix</keyword>
<dbReference type="Proteomes" id="UP000747542">
    <property type="component" value="Unassembled WGS sequence"/>
</dbReference>
<dbReference type="InterPro" id="IPR020846">
    <property type="entry name" value="MFS_dom"/>
</dbReference>
<dbReference type="PROSITE" id="PS50850">
    <property type="entry name" value="MFS"/>
    <property type="match status" value="1"/>
</dbReference>
<feature type="transmembrane region" description="Helical" evidence="7">
    <location>
        <begin position="164"/>
        <end position="191"/>
    </location>
</feature>
<keyword evidence="5 7" id="KW-0472">Membrane</keyword>
<feature type="domain" description="Major facilitator superfamily (MFS) profile" evidence="8">
    <location>
        <begin position="68"/>
        <end position="599"/>
    </location>
</feature>
<sequence length="620" mass="68344">MVNIFRKNRRTLHIDHSMDGVILHPMKKDSLSASSISTISGRDSPPAYEENPATLKETPEERKARLRSHKVIYVMMFALGISISVGLNVWPYLHEELVPTAKKISLGWVSAASPLGQMLAAPLLGLCANKTGKIKPFCIFTVLLSLFGNIMYALLYAFKGLGEWAPYYALVFCRFIIGISQAVGTLCRIYLSSSTTTEECTSSLSMLSAFMSGGIVVGPIMQALFTLALPENIPSGVDWFVWNKYTASALLSAAMCFICLLLLSPCIFQVSHMDLNETLCWVLGRDWLGVGMRLLGAGTRLAGCWDETAGCWDETGWEYNIAAKKRNLLKESRKEDEGMKLPKPDYLGLGGIFFSRFGLLFIGVLVETLMTPMVMDEYAWTENRAMVIMGISTSVISLLNVFTYGITAVIVKKFDERLVMILGGFLPATVGMFLFLPWGNGVIPMQKCDLDNVTMSTTTEATTDVIQLYDANYPSVKTILFSDNDPSDCTPGCPQSQVWCTYTPQLPEAQLFVAFFIAFNSFPVAQGTMLGIFSKLLGPKPQGVWQGLLSNCGSLARIIGPVVISYVYEEFGTRWCFGILTGVLTTALLELFLLFNHLTPMKVQSVKETHAYDGPAAENP</sequence>
<gene>
    <name evidence="9" type="primary">Mfsd8-L1</name>
    <name evidence="9" type="ORF">Hamer_G001822</name>
</gene>
<evidence type="ECO:0000256" key="5">
    <source>
        <dbReference type="ARBA" id="ARBA00023136"/>
    </source>
</evidence>
<dbReference type="Gene3D" id="1.20.1250.20">
    <property type="entry name" value="MFS general substrate transporter like domains"/>
    <property type="match status" value="2"/>
</dbReference>
<dbReference type="AlphaFoldDB" id="A0A8J5JRR1"/>
<feature type="transmembrane region" description="Helical" evidence="7">
    <location>
        <begin position="71"/>
        <end position="93"/>
    </location>
</feature>
<comment type="caution">
    <text evidence="9">The sequence shown here is derived from an EMBL/GenBank/DDBJ whole genome shotgun (WGS) entry which is preliminary data.</text>
</comment>
<reference evidence="9" key="1">
    <citation type="journal article" date="2021" name="Sci. Adv.">
        <title>The American lobster genome reveals insights on longevity, neural, and immune adaptations.</title>
        <authorList>
            <person name="Polinski J.M."/>
            <person name="Zimin A.V."/>
            <person name="Clark K.F."/>
            <person name="Kohn A.B."/>
            <person name="Sadowski N."/>
            <person name="Timp W."/>
            <person name="Ptitsyn A."/>
            <person name="Khanna P."/>
            <person name="Romanova D.Y."/>
            <person name="Williams P."/>
            <person name="Greenwood S.J."/>
            <person name="Moroz L.L."/>
            <person name="Walt D.R."/>
            <person name="Bodnar A.G."/>
        </authorList>
    </citation>
    <scope>NUCLEOTIDE SEQUENCE</scope>
    <source>
        <strain evidence="9">GMGI-L3</strain>
    </source>
</reference>
<feature type="transmembrane region" description="Helical" evidence="7">
    <location>
        <begin position="545"/>
        <end position="568"/>
    </location>
</feature>
<comment type="subcellular location">
    <subcellularLocation>
        <location evidence="1">Endomembrane system</location>
        <topology evidence="1">Multi-pass membrane protein</topology>
    </subcellularLocation>
</comment>
<feature type="compositionally biased region" description="Low complexity" evidence="6">
    <location>
        <begin position="34"/>
        <end position="44"/>
    </location>
</feature>
<dbReference type="InterPro" id="IPR011701">
    <property type="entry name" value="MFS"/>
</dbReference>
<feature type="transmembrane region" description="Helical" evidence="7">
    <location>
        <begin position="346"/>
        <end position="366"/>
    </location>
</feature>
<evidence type="ECO:0000256" key="2">
    <source>
        <dbReference type="ARBA" id="ARBA00022448"/>
    </source>
</evidence>
<keyword evidence="2" id="KW-0813">Transport</keyword>
<dbReference type="EMBL" id="JAHLQT010031306">
    <property type="protein sequence ID" value="KAG7160540.1"/>
    <property type="molecule type" value="Genomic_DNA"/>
</dbReference>
<dbReference type="GO" id="GO:0012505">
    <property type="term" value="C:endomembrane system"/>
    <property type="evidence" value="ECO:0007669"/>
    <property type="project" value="UniProtKB-SubCell"/>
</dbReference>
<evidence type="ECO:0000256" key="4">
    <source>
        <dbReference type="ARBA" id="ARBA00022989"/>
    </source>
</evidence>
<dbReference type="SUPFAM" id="SSF103473">
    <property type="entry name" value="MFS general substrate transporter"/>
    <property type="match status" value="1"/>
</dbReference>